<dbReference type="PANTHER" id="PTHR43280:SF28">
    <property type="entry name" value="HTH-TYPE TRANSCRIPTIONAL ACTIVATOR RHAS"/>
    <property type="match status" value="1"/>
</dbReference>
<name>A0A5C7A1N3_9FLAO</name>
<dbReference type="GO" id="GO:0003700">
    <property type="term" value="F:DNA-binding transcription factor activity"/>
    <property type="evidence" value="ECO:0007669"/>
    <property type="project" value="InterPro"/>
</dbReference>
<evidence type="ECO:0000256" key="3">
    <source>
        <dbReference type="ARBA" id="ARBA00023163"/>
    </source>
</evidence>
<dbReference type="InterPro" id="IPR009594">
    <property type="entry name" value="Tscrpt_reg_HTH_AraC_N"/>
</dbReference>
<keyword evidence="1" id="KW-0805">Transcription regulation</keyword>
<dbReference type="Pfam" id="PF06719">
    <property type="entry name" value="AraC_N"/>
    <property type="match status" value="1"/>
</dbReference>
<dbReference type="SUPFAM" id="SSF46689">
    <property type="entry name" value="Homeodomain-like"/>
    <property type="match status" value="2"/>
</dbReference>
<dbReference type="Proteomes" id="UP000321367">
    <property type="component" value="Unassembled WGS sequence"/>
</dbReference>
<dbReference type="SMART" id="SM00342">
    <property type="entry name" value="HTH_ARAC"/>
    <property type="match status" value="1"/>
</dbReference>
<dbReference type="PANTHER" id="PTHR43280">
    <property type="entry name" value="ARAC-FAMILY TRANSCRIPTIONAL REGULATOR"/>
    <property type="match status" value="1"/>
</dbReference>
<keyword evidence="3" id="KW-0804">Transcription</keyword>
<dbReference type="PROSITE" id="PS00041">
    <property type="entry name" value="HTH_ARAC_FAMILY_1"/>
    <property type="match status" value="1"/>
</dbReference>
<dbReference type="InterPro" id="IPR018060">
    <property type="entry name" value="HTH_AraC"/>
</dbReference>
<evidence type="ECO:0000256" key="2">
    <source>
        <dbReference type="ARBA" id="ARBA00023125"/>
    </source>
</evidence>
<dbReference type="InterPro" id="IPR018062">
    <property type="entry name" value="HTH_AraC-typ_CS"/>
</dbReference>
<keyword evidence="6" id="KW-1185">Reference proteome</keyword>
<protein>
    <submittedName>
        <fullName evidence="5">AraC family transcriptional regulator</fullName>
    </submittedName>
</protein>
<dbReference type="EMBL" id="VORY01000003">
    <property type="protein sequence ID" value="TXD94850.1"/>
    <property type="molecule type" value="Genomic_DNA"/>
</dbReference>
<dbReference type="GO" id="GO:0043565">
    <property type="term" value="F:sequence-specific DNA binding"/>
    <property type="evidence" value="ECO:0007669"/>
    <property type="project" value="InterPro"/>
</dbReference>
<dbReference type="Gene3D" id="1.10.10.60">
    <property type="entry name" value="Homeodomain-like"/>
    <property type="match status" value="2"/>
</dbReference>
<proteinExistence type="predicted"/>
<evidence type="ECO:0000256" key="1">
    <source>
        <dbReference type="ARBA" id="ARBA00023015"/>
    </source>
</evidence>
<evidence type="ECO:0000313" key="5">
    <source>
        <dbReference type="EMBL" id="TXD94850.1"/>
    </source>
</evidence>
<feature type="domain" description="HTH araC/xylS-type" evidence="4">
    <location>
        <begin position="201"/>
        <end position="299"/>
    </location>
</feature>
<evidence type="ECO:0000313" key="6">
    <source>
        <dbReference type="Proteomes" id="UP000321367"/>
    </source>
</evidence>
<organism evidence="5 6">
    <name type="scientific">Gillisia hiemivivida</name>
    <dbReference type="NCBI Taxonomy" id="291190"/>
    <lineage>
        <taxon>Bacteria</taxon>
        <taxon>Pseudomonadati</taxon>
        <taxon>Bacteroidota</taxon>
        <taxon>Flavobacteriia</taxon>
        <taxon>Flavobacteriales</taxon>
        <taxon>Flavobacteriaceae</taxon>
        <taxon>Gillisia</taxon>
    </lineage>
</organism>
<gene>
    <name evidence="5" type="ORF">ES724_05115</name>
</gene>
<accession>A0A5C7A1N3</accession>
<reference evidence="5 6" key="1">
    <citation type="submission" date="2019-08" db="EMBL/GenBank/DDBJ databases">
        <title>Genome sequence of Gillisia hiemivivida IC154 (type strain).</title>
        <authorList>
            <person name="Bowman J.P."/>
        </authorList>
    </citation>
    <scope>NUCLEOTIDE SEQUENCE [LARGE SCALE GENOMIC DNA]</scope>
    <source>
        <strain evidence="5 6">IC154</strain>
    </source>
</reference>
<dbReference type="AlphaFoldDB" id="A0A5C7A1N3"/>
<dbReference type="Pfam" id="PF12833">
    <property type="entry name" value="HTH_18"/>
    <property type="match status" value="1"/>
</dbReference>
<dbReference type="OrthoDB" id="9779074at2"/>
<dbReference type="InterPro" id="IPR009057">
    <property type="entry name" value="Homeodomain-like_sf"/>
</dbReference>
<dbReference type="PROSITE" id="PS01124">
    <property type="entry name" value="HTH_ARAC_FAMILY_2"/>
    <property type="match status" value="1"/>
</dbReference>
<keyword evidence="2" id="KW-0238">DNA-binding</keyword>
<comment type="caution">
    <text evidence="5">The sequence shown here is derived from an EMBL/GenBank/DDBJ whole genome shotgun (WGS) entry which is preliminary data.</text>
</comment>
<sequence length="310" mass="35964">MNTNLSKYKSSRKLNTFIENRTIYSANHAELNVFETQQAAEKVDLQFGFPIIASMLTGKKVMHLKNKDAFEFFPGESVVLPANEKMIIDFPLASIEKPTQCLALGIDPDKIKETVALFNENSRIEFENDAHNFDAKSIHLHNNEQVQFVLERIFQTFLSGNKAKDVLVDLMVKELIIRLLQTKAKLMLVDNTTLFDNNRMAFIVKYMRDHLTENISVDKLADKACMSTSNFYRTFRNTLGESPIDYLNAERIKFAKRLIQNTNWKFADIAFKSGFNNISYFNRQFKRLEKITPNQYRSLFNSSYKNQVFS</sequence>
<evidence type="ECO:0000259" key="4">
    <source>
        <dbReference type="PROSITE" id="PS01124"/>
    </source>
</evidence>